<name>A0AA97HZY0_9SPHN</name>
<evidence type="ECO:0000256" key="3">
    <source>
        <dbReference type="ARBA" id="ARBA00022643"/>
    </source>
</evidence>
<keyword evidence="3" id="KW-0288">FMN</keyword>
<evidence type="ECO:0000256" key="1">
    <source>
        <dbReference type="ARBA" id="ARBA00009881"/>
    </source>
</evidence>
<evidence type="ECO:0000313" key="6">
    <source>
        <dbReference type="EMBL" id="WOE74312.1"/>
    </source>
</evidence>
<proteinExistence type="inferred from homology"/>
<dbReference type="Proteomes" id="UP001302429">
    <property type="component" value="Chromosome"/>
</dbReference>
<dbReference type="SUPFAM" id="SSF51412">
    <property type="entry name" value="Inosine monophosphate dehydrogenase (IMPDH)"/>
    <property type="match status" value="1"/>
</dbReference>
<evidence type="ECO:0000256" key="4">
    <source>
        <dbReference type="ARBA" id="ARBA00023002"/>
    </source>
</evidence>
<organism evidence="6 7">
    <name type="scientific">Alterisphingorhabdus coralli</name>
    <dbReference type="NCBI Taxonomy" id="3071408"/>
    <lineage>
        <taxon>Bacteria</taxon>
        <taxon>Pseudomonadati</taxon>
        <taxon>Pseudomonadota</taxon>
        <taxon>Alphaproteobacteria</taxon>
        <taxon>Sphingomonadales</taxon>
        <taxon>Sphingomonadaceae</taxon>
        <taxon>Alterisphingorhabdus (ex Yan et al. 2024)</taxon>
    </lineage>
</organism>
<dbReference type="InterPro" id="IPR004136">
    <property type="entry name" value="NMO"/>
</dbReference>
<keyword evidence="7" id="KW-1185">Reference proteome</keyword>
<dbReference type="EC" id="1.13.12.-" evidence="6"/>
<dbReference type="KEGG" id="acoa:RB602_10665"/>
<dbReference type="AlphaFoldDB" id="A0AA97HZY0"/>
<dbReference type="InterPro" id="IPR013785">
    <property type="entry name" value="Aldolase_TIM"/>
</dbReference>
<protein>
    <submittedName>
        <fullName evidence="6">Nitronate monooxygenase family protein</fullName>
        <ecNumber evidence="6">1.13.12.-</ecNumber>
    </submittedName>
</protein>
<dbReference type="PANTHER" id="PTHR42747:SF4">
    <property type="entry name" value="BLR1330 PROTEIN"/>
    <property type="match status" value="1"/>
</dbReference>
<dbReference type="FunFam" id="3.20.20.70:FF:000210">
    <property type="entry name" value="2-nitropropane dioxygenase"/>
    <property type="match status" value="1"/>
</dbReference>
<evidence type="ECO:0000313" key="7">
    <source>
        <dbReference type="Proteomes" id="UP001302429"/>
    </source>
</evidence>
<dbReference type="GO" id="GO:0018580">
    <property type="term" value="F:nitronate monooxygenase activity"/>
    <property type="evidence" value="ECO:0007669"/>
    <property type="project" value="InterPro"/>
</dbReference>
<sequence length="331" mass="35472">MALPPLFDNLRLPIIGSPLFIVSGPELVIAQCKAGIVGSFPALNARPQSLLDEWLHQITEELAAHNRDNPDRPAAPYAVNQIVHKSNDRLDQDMATCAKWQVPMVITSLGAIEDLNKAVHSWGGITMHDVINDRFARKAIDKGADGLIPVAAGAGGHAGTTSPFGLMQEIREWFEGPVALSGSIGTGASVLGCQAMGADLGYIGSAFIATKEANANQGYKEGIVEGRASDIVYSNLFTGVHGNYLRQSIENAGMDPDNLPDGDYSTMNFGSGGNTDKKAWKDIWGSGQGIGAVKEVLSVADMVDRLEREYLEARSRLDGIVREGWKNLETV</sequence>
<dbReference type="CDD" id="cd04730">
    <property type="entry name" value="NPD_like"/>
    <property type="match status" value="1"/>
</dbReference>
<keyword evidence="5 6" id="KW-0503">Monooxygenase</keyword>
<dbReference type="Pfam" id="PF03060">
    <property type="entry name" value="NMO"/>
    <property type="match status" value="1"/>
</dbReference>
<keyword evidence="2" id="KW-0285">Flavoprotein</keyword>
<dbReference type="Gene3D" id="3.20.20.70">
    <property type="entry name" value="Aldolase class I"/>
    <property type="match status" value="1"/>
</dbReference>
<accession>A0AA97HZY0</accession>
<dbReference type="RefSeq" id="WP_317080554.1">
    <property type="nucleotide sequence ID" value="NZ_CP136594.1"/>
</dbReference>
<evidence type="ECO:0000256" key="2">
    <source>
        <dbReference type="ARBA" id="ARBA00022630"/>
    </source>
</evidence>
<keyword evidence="4 6" id="KW-0560">Oxidoreductase</keyword>
<dbReference type="PANTHER" id="PTHR42747">
    <property type="entry name" value="NITRONATE MONOOXYGENASE-RELATED"/>
    <property type="match status" value="1"/>
</dbReference>
<dbReference type="EMBL" id="CP136594">
    <property type="protein sequence ID" value="WOE74312.1"/>
    <property type="molecule type" value="Genomic_DNA"/>
</dbReference>
<evidence type="ECO:0000256" key="5">
    <source>
        <dbReference type="ARBA" id="ARBA00023033"/>
    </source>
</evidence>
<gene>
    <name evidence="6" type="ORF">RB602_10665</name>
</gene>
<comment type="similarity">
    <text evidence="1">Belongs to the nitronate monooxygenase family. NMO class I subfamily.</text>
</comment>
<reference evidence="6 7" key="1">
    <citation type="submission" date="2023-10" db="EMBL/GenBank/DDBJ databases">
        <title>Complete genome sequence of a Sphingomonadaceae bacterium.</title>
        <authorList>
            <person name="Yan C."/>
        </authorList>
    </citation>
    <scope>NUCLEOTIDE SEQUENCE [LARGE SCALE GENOMIC DNA]</scope>
    <source>
        <strain evidence="6 7">SCSIO 66989</strain>
    </source>
</reference>